<protein>
    <recommendedName>
        <fullName evidence="7">TF-B3 domain-containing protein</fullName>
    </recommendedName>
</protein>
<evidence type="ECO:0000256" key="1">
    <source>
        <dbReference type="ARBA" id="ARBA00022737"/>
    </source>
</evidence>
<keyword evidence="3" id="KW-0238">DNA-binding</keyword>
<dbReference type="CDD" id="cd10017">
    <property type="entry name" value="B3_DNA"/>
    <property type="match status" value="2"/>
</dbReference>
<dbReference type="PANTHER" id="PTHR31674">
    <property type="entry name" value="B3 DOMAIN-CONTAINING PROTEIN REM-LIKE 3-RELATED"/>
    <property type="match status" value="1"/>
</dbReference>
<dbReference type="Pfam" id="PF02362">
    <property type="entry name" value="B3"/>
    <property type="match status" value="2"/>
</dbReference>
<keyword evidence="1" id="KW-0677">Repeat</keyword>
<evidence type="ECO:0000256" key="2">
    <source>
        <dbReference type="ARBA" id="ARBA00023015"/>
    </source>
</evidence>
<evidence type="ECO:0000256" key="6">
    <source>
        <dbReference type="SAM" id="MobiDB-lite"/>
    </source>
</evidence>
<dbReference type="InterPro" id="IPR003340">
    <property type="entry name" value="B3_DNA-bd"/>
</dbReference>
<dbReference type="EMBL" id="CM026427">
    <property type="protein sequence ID" value="KAG0568221.1"/>
    <property type="molecule type" value="Genomic_DNA"/>
</dbReference>
<dbReference type="InterPro" id="IPR039218">
    <property type="entry name" value="REM_fam"/>
</dbReference>
<evidence type="ECO:0000313" key="9">
    <source>
        <dbReference type="Proteomes" id="UP000822688"/>
    </source>
</evidence>
<evidence type="ECO:0000256" key="3">
    <source>
        <dbReference type="ARBA" id="ARBA00023125"/>
    </source>
</evidence>
<keyword evidence="9" id="KW-1185">Reference proteome</keyword>
<reference evidence="8 9" key="1">
    <citation type="submission" date="2020-06" db="EMBL/GenBank/DDBJ databases">
        <title>WGS assembly of Ceratodon purpureus strain R40.</title>
        <authorList>
            <person name="Carey S.B."/>
            <person name="Jenkins J."/>
            <person name="Shu S."/>
            <person name="Lovell J.T."/>
            <person name="Sreedasyam A."/>
            <person name="Maumus F."/>
            <person name="Tiley G.P."/>
            <person name="Fernandez-Pozo N."/>
            <person name="Barry K."/>
            <person name="Chen C."/>
            <person name="Wang M."/>
            <person name="Lipzen A."/>
            <person name="Daum C."/>
            <person name="Saski C.A."/>
            <person name="Payton A.C."/>
            <person name="Mcbreen J.C."/>
            <person name="Conrad R.E."/>
            <person name="Kollar L.M."/>
            <person name="Olsson S."/>
            <person name="Huttunen S."/>
            <person name="Landis J.B."/>
            <person name="Wickett N.J."/>
            <person name="Johnson M.G."/>
            <person name="Rensing S.A."/>
            <person name="Grimwood J."/>
            <person name="Schmutz J."/>
            <person name="Mcdaniel S.F."/>
        </authorList>
    </citation>
    <scope>NUCLEOTIDE SEQUENCE [LARGE SCALE GENOMIC DNA]</scope>
    <source>
        <strain evidence="8 9">R40</strain>
    </source>
</reference>
<name>A0A8T0H8G0_CERPU</name>
<evidence type="ECO:0000256" key="5">
    <source>
        <dbReference type="ARBA" id="ARBA00023242"/>
    </source>
</evidence>
<evidence type="ECO:0000259" key="7">
    <source>
        <dbReference type="PROSITE" id="PS50863"/>
    </source>
</evidence>
<accession>A0A8T0H8G0</accession>
<keyword evidence="2" id="KW-0805">Transcription regulation</keyword>
<dbReference type="PROSITE" id="PS50863">
    <property type="entry name" value="B3"/>
    <property type="match status" value="2"/>
</dbReference>
<gene>
    <name evidence="8" type="ORF">KC19_6G003700</name>
</gene>
<dbReference type="Gene3D" id="2.40.330.10">
    <property type="entry name" value="DNA-binding pseudobarrel domain"/>
    <property type="match status" value="2"/>
</dbReference>
<proteinExistence type="predicted"/>
<dbReference type="SMART" id="SM01019">
    <property type="entry name" value="B3"/>
    <property type="match status" value="2"/>
</dbReference>
<organism evidence="8 9">
    <name type="scientific">Ceratodon purpureus</name>
    <name type="common">Fire moss</name>
    <name type="synonym">Dicranum purpureum</name>
    <dbReference type="NCBI Taxonomy" id="3225"/>
    <lineage>
        <taxon>Eukaryota</taxon>
        <taxon>Viridiplantae</taxon>
        <taxon>Streptophyta</taxon>
        <taxon>Embryophyta</taxon>
        <taxon>Bryophyta</taxon>
        <taxon>Bryophytina</taxon>
        <taxon>Bryopsida</taxon>
        <taxon>Dicranidae</taxon>
        <taxon>Pseudoditrichales</taxon>
        <taxon>Ditrichaceae</taxon>
        <taxon>Ceratodon</taxon>
    </lineage>
</organism>
<dbReference type="AlphaFoldDB" id="A0A8T0H8G0"/>
<dbReference type="SUPFAM" id="SSF101936">
    <property type="entry name" value="DNA-binding pseudobarrel domain"/>
    <property type="match status" value="2"/>
</dbReference>
<feature type="domain" description="TF-B3" evidence="7">
    <location>
        <begin position="297"/>
        <end position="399"/>
    </location>
</feature>
<evidence type="ECO:0000313" key="8">
    <source>
        <dbReference type="EMBL" id="KAG0568221.1"/>
    </source>
</evidence>
<keyword evidence="5" id="KW-0539">Nucleus</keyword>
<comment type="caution">
    <text evidence="8">The sequence shown here is derived from an EMBL/GenBank/DDBJ whole genome shotgun (WGS) entry which is preliminary data.</text>
</comment>
<dbReference type="InterPro" id="IPR015300">
    <property type="entry name" value="DNA-bd_pseudobarrel_sf"/>
</dbReference>
<evidence type="ECO:0000256" key="4">
    <source>
        <dbReference type="ARBA" id="ARBA00023163"/>
    </source>
</evidence>
<feature type="region of interest" description="Disordered" evidence="6">
    <location>
        <begin position="1"/>
        <end position="22"/>
    </location>
</feature>
<keyword evidence="4" id="KW-0804">Transcription</keyword>
<dbReference type="GO" id="GO:0003677">
    <property type="term" value="F:DNA binding"/>
    <property type="evidence" value="ECO:0007669"/>
    <property type="project" value="UniProtKB-KW"/>
</dbReference>
<dbReference type="Proteomes" id="UP000822688">
    <property type="component" value="Chromosome 6"/>
</dbReference>
<dbReference type="PANTHER" id="PTHR31674:SF62">
    <property type="entry name" value="B3 DOMAIN-CONTAINING PROTEIN REM14-RELATED"/>
    <property type="match status" value="1"/>
</dbReference>
<feature type="domain" description="TF-B3" evidence="7">
    <location>
        <begin position="38"/>
        <end position="138"/>
    </location>
</feature>
<sequence>MSELVEDGSMAGSLKMQSSTGDGNKDVLLRKLQKSIHFVKTVTSSSIRGGNYMTLPTWFVNEHGDKFQQTIFLRSGLSTELWRVQLYIHTGSSSRSPEVKLCTGWRDFAVFHELILGDDLLFSLRAISEFDVYIFRETSNPVKASSIRALRKRSQDFEVSQEEVLQKAGECSVGHLKPERSERPVDGSSGLFTTKKKVEVEGPIFAFHGRSAAGRWRGTSMSDVHYLVSRNLRDPPFSRSDSHQDQQHPIRELEQVKRPCTGSAQRIGARKSKANEFKDKAAEGTKTFPPRFLRRLNASNFSSGRGAATARLEIPRDFLRTYGSVIHPPIVKLQGIHERSPVRIVLCKRWKRGDWLNPPSSLFLSDGWREFAHENNLKAGQELAFTLTADSFLVVRTTS</sequence>